<proteinExistence type="predicted"/>
<dbReference type="PANTHER" id="PTHR45947">
    <property type="entry name" value="SULFOQUINOVOSYL TRANSFERASE SQD2"/>
    <property type="match status" value="1"/>
</dbReference>
<dbReference type="InterPro" id="IPR028098">
    <property type="entry name" value="Glyco_trans_4-like_N"/>
</dbReference>
<feature type="domain" description="Glycosyl transferase family 1" evidence="1">
    <location>
        <begin position="224"/>
        <end position="363"/>
    </location>
</feature>
<dbReference type="GO" id="GO:0016757">
    <property type="term" value="F:glycosyltransferase activity"/>
    <property type="evidence" value="ECO:0007669"/>
    <property type="project" value="UniProtKB-KW"/>
</dbReference>
<dbReference type="InterPro" id="IPR001296">
    <property type="entry name" value="Glyco_trans_1"/>
</dbReference>
<dbReference type="SUPFAM" id="SSF53756">
    <property type="entry name" value="UDP-Glycosyltransferase/glycogen phosphorylase"/>
    <property type="match status" value="1"/>
</dbReference>
<dbReference type="Proteomes" id="UP001597544">
    <property type="component" value="Unassembled WGS sequence"/>
</dbReference>
<accession>A0ABW5IMI7</accession>
<dbReference type="EMBL" id="JBHULU010000015">
    <property type="protein sequence ID" value="MFD2514341.1"/>
    <property type="molecule type" value="Genomic_DNA"/>
</dbReference>
<dbReference type="PANTHER" id="PTHR45947:SF13">
    <property type="entry name" value="TRANSFERASE"/>
    <property type="match status" value="1"/>
</dbReference>
<dbReference type="Pfam" id="PF00534">
    <property type="entry name" value="Glycos_transf_1"/>
    <property type="match status" value="1"/>
</dbReference>
<evidence type="ECO:0000259" key="1">
    <source>
        <dbReference type="Pfam" id="PF00534"/>
    </source>
</evidence>
<keyword evidence="3" id="KW-0328">Glycosyltransferase</keyword>
<keyword evidence="4" id="KW-1185">Reference proteome</keyword>
<comment type="caution">
    <text evidence="3">The sequence shown here is derived from an EMBL/GenBank/DDBJ whole genome shotgun (WGS) entry which is preliminary data.</text>
</comment>
<feature type="domain" description="Glycosyltransferase subfamily 4-like N-terminal" evidence="2">
    <location>
        <begin position="18"/>
        <end position="218"/>
    </location>
</feature>
<dbReference type="EC" id="2.4.-.-" evidence="3"/>
<evidence type="ECO:0000313" key="4">
    <source>
        <dbReference type="Proteomes" id="UP001597544"/>
    </source>
</evidence>
<dbReference type="Gene3D" id="3.40.50.2000">
    <property type="entry name" value="Glycogen Phosphorylase B"/>
    <property type="match status" value="2"/>
</dbReference>
<keyword evidence="3" id="KW-0808">Transferase</keyword>
<gene>
    <name evidence="3" type="ORF">ACFSRY_10725</name>
</gene>
<evidence type="ECO:0000259" key="2">
    <source>
        <dbReference type="Pfam" id="PF13439"/>
    </source>
</evidence>
<organism evidence="3 4">
    <name type="scientific">Pontibacter locisalis</name>
    <dbReference type="NCBI Taxonomy" id="1719035"/>
    <lineage>
        <taxon>Bacteria</taxon>
        <taxon>Pseudomonadati</taxon>
        <taxon>Bacteroidota</taxon>
        <taxon>Cytophagia</taxon>
        <taxon>Cytophagales</taxon>
        <taxon>Hymenobacteraceae</taxon>
        <taxon>Pontibacter</taxon>
    </lineage>
</organism>
<protein>
    <submittedName>
        <fullName evidence="3">Glycosyltransferase</fullName>
        <ecNumber evidence="3">2.4.-.-</ecNumber>
    </submittedName>
</protein>
<sequence length="407" mass="46337">MKILVCNKFYFPKGGDCVYSIELEKLLKKNGHETAFFAMNHPQNHFSTYSQYYPSTVDYSTKNLANLQEQLLRPIFSVEVKKKFNALLEAFKPDIVHVNNIHSQLSPIIVKEAYKKGIPVVWTLHDYKLICSRYDSMRNEKPCELCYQDKTNVIRHKCLKGSLAASMLAYTEATWWSSDRLEKYTSKFISPSTFLKEKMVTGGFNPSKIITLPNFIDEKKIADQPEVKEDYYCFVGRLSKEKGIDTLCEAACKIPSHKLLIIGTGPEEKFLKEKYSCPNIQFLGHKGWIELQPIIAKAKCLVIASKWYENNPLSVIEALANGTPVIGAKIGGIPELIQDGVNGLLFEPGNSDDLKNKIDLFFDSFYSKIDNTSLIEQIKKNHSSEKYYFKLITLYESLLSTPSLITA</sequence>
<reference evidence="4" key="1">
    <citation type="journal article" date="2019" name="Int. J. Syst. Evol. Microbiol.">
        <title>The Global Catalogue of Microorganisms (GCM) 10K type strain sequencing project: providing services to taxonomists for standard genome sequencing and annotation.</title>
        <authorList>
            <consortium name="The Broad Institute Genomics Platform"/>
            <consortium name="The Broad Institute Genome Sequencing Center for Infectious Disease"/>
            <person name="Wu L."/>
            <person name="Ma J."/>
        </authorList>
    </citation>
    <scope>NUCLEOTIDE SEQUENCE [LARGE SCALE GENOMIC DNA]</scope>
    <source>
        <strain evidence="4">KCTC 42498</strain>
    </source>
</reference>
<evidence type="ECO:0000313" key="3">
    <source>
        <dbReference type="EMBL" id="MFD2514341.1"/>
    </source>
</evidence>
<dbReference type="RefSeq" id="WP_377506738.1">
    <property type="nucleotide sequence ID" value="NZ_JBHULU010000015.1"/>
</dbReference>
<dbReference type="Pfam" id="PF13439">
    <property type="entry name" value="Glyco_transf_4"/>
    <property type="match status" value="1"/>
</dbReference>
<name>A0ABW5IMI7_9BACT</name>
<dbReference type="InterPro" id="IPR050194">
    <property type="entry name" value="Glycosyltransferase_grp1"/>
</dbReference>